<sequence>MLVGCFQTWPNSLLNIASLLASTHQNQHCQLRFRLRCQDRSAWYARHLR</sequence>
<accession>A0A1B6NY31</accession>
<reference evidence="1" key="1">
    <citation type="submission" date="2013-11" db="EMBL/GenBank/DDBJ databases">
        <title>Microbial diversity, functional groups and degradation webs in Northern and Southern Mediterranean and Red Sea marine crude oil polluted sites.</title>
        <authorList>
            <person name="Daffonchio D."/>
            <person name="Mapelli F."/>
            <person name="Ferrer M."/>
            <person name="Richter M."/>
            <person name="Cherif A."/>
            <person name="Malkawi H.I."/>
            <person name="Yakimov M.M."/>
            <person name="Abdel-Fattah Y.R."/>
            <person name="Blaghen M."/>
            <person name="Golyshin P.N."/>
            <person name="Kalogerakis N."/>
            <person name="Boon N."/>
            <person name="Magagnini M."/>
            <person name="Fava F."/>
        </authorList>
    </citation>
    <scope>NUCLEOTIDE SEQUENCE</scope>
</reference>
<dbReference type="EMBL" id="AYSL01000033">
    <property type="protein sequence ID" value="KTF08311.1"/>
    <property type="molecule type" value="Genomic_DNA"/>
</dbReference>
<organism evidence="1">
    <name type="scientific">marine sediment metagenome</name>
    <dbReference type="NCBI Taxonomy" id="412755"/>
    <lineage>
        <taxon>unclassified sequences</taxon>
        <taxon>metagenomes</taxon>
        <taxon>ecological metagenomes</taxon>
    </lineage>
</organism>
<comment type="caution">
    <text evidence="1">The sequence shown here is derived from an EMBL/GenBank/DDBJ whole genome shotgun (WGS) entry which is preliminary data.</text>
</comment>
<proteinExistence type="predicted"/>
<protein>
    <submittedName>
        <fullName evidence="1">Uncharacterized protein</fullName>
    </submittedName>
</protein>
<name>A0A1B6NY31_9ZZZZ</name>
<dbReference type="AlphaFoldDB" id="A0A1B6NY31"/>
<gene>
    <name evidence="1" type="ORF">MGSAQ_000192</name>
</gene>
<evidence type="ECO:0000313" key="1">
    <source>
        <dbReference type="EMBL" id="KTF08311.1"/>
    </source>
</evidence>